<evidence type="ECO:0000313" key="2">
    <source>
        <dbReference type="Proteomes" id="UP000815698"/>
    </source>
</evidence>
<organism evidence="1 2">
    <name type="scientific">Dermabacter jinjuensis</name>
    <dbReference type="NCBI Taxonomy" id="1667168"/>
    <lineage>
        <taxon>Bacteria</taxon>
        <taxon>Bacillati</taxon>
        <taxon>Actinomycetota</taxon>
        <taxon>Actinomycetes</taxon>
        <taxon>Micrococcales</taxon>
        <taxon>Dermabacteraceae</taxon>
        <taxon>Dermabacter</taxon>
    </lineage>
</organism>
<reference evidence="1 2" key="1">
    <citation type="journal article" date="2016" name="Int. J. Syst. Evol. Microbiol.">
        <title>Dermabacter jinjuensis sp. nov., a novel species of the genus Dermabacter isolated from a clinical specimen.</title>
        <authorList>
            <person name="Park Y.K."/>
            <person name="Lee K.M."/>
            <person name="Lee W.K."/>
            <person name="Cho M.J."/>
            <person name="Lee H.S."/>
            <person name="Cho Y.G."/>
            <person name="Lee Y.C."/>
            <person name="Lee W.K."/>
            <person name="Seong W.K."/>
            <person name="Hwang K.J."/>
        </authorList>
    </citation>
    <scope>NUCLEOTIDE SEQUENCE [LARGE SCALE GENOMIC DNA]</scope>
    <source>
        <strain evidence="1 2">32T</strain>
    </source>
</reference>
<evidence type="ECO:0000313" key="1">
    <source>
        <dbReference type="EMBL" id="ATH97082.1"/>
    </source>
</evidence>
<accession>A0ABN5DR37</accession>
<gene>
    <name evidence="1" type="ORF">COP05_08265</name>
</gene>
<keyword evidence="2" id="KW-1185">Reference proteome</keyword>
<proteinExistence type="predicted"/>
<sequence length="176" mass="19753">MRNERAQPSDQRLTFPVELPDPNYLQTDYRKGCNAAVQAMQAPQQGVTTVVVADYSEDAGGFSRDDHRLPKARVMAFRTDEDVDIMQLFHLDDGLCGDERSTELGFYRSLQSGAGEKSSFVYLDFSDGDGNTVREVFGGVSKGKNHIFIKIENVSFPDTAPFIEAQLKKFERETSR</sequence>
<protein>
    <submittedName>
        <fullName evidence="1">Uncharacterized protein</fullName>
    </submittedName>
</protein>
<dbReference type="EMBL" id="CP023482">
    <property type="protein sequence ID" value="ATH97082.1"/>
    <property type="molecule type" value="Genomic_DNA"/>
</dbReference>
<name>A0ABN5DR37_9MICO</name>
<dbReference type="RefSeq" id="WP_096883226.1">
    <property type="nucleotide sequence ID" value="NZ_CP023482.1"/>
</dbReference>
<dbReference type="Proteomes" id="UP000815698">
    <property type="component" value="Chromosome"/>
</dbReference>